<evidence type="ECO:0000313" key="3">
    <source>
        <dbReference type="Proteomes" id="UP000663882"/>
    </source>
</evidence>
<evidence type="ECO:0000313" key="1">
    <source>
        <dbReference type="EMBL" id="CAF1310850.1"/>
    </source>
</evidence>
<gene>
    <name evidence="2" type="ORF">OTI717_LOCUS23741</name>
    <name evidence="1" type="ORF">RFH988_LOCUS30239</name>
</gene>
<dbReference type="Proteomes" id="UP000663823">
    <property type="component" value="Unassembled WGS sequence"/>
</dbReference>
<proteinExistence type="predicted"/>
<dbReference type="AlphaFoldDB" id="A0A815E6N0"/>
<sequence length="87" mass="10363">MYYEEGTNNRELLLWIVRLIIVEPYLMLHSQNKFDHKIEISTFELINSLISLVHDKSMMSDVAHIPMESLLVLHENQILNYEILNHQ</sequence>
<organism evidence="1 3">
    <name type="scientific">Rotaria sordida</name>
    <dbReference type="NCBI Taxonomy" id="392033"/>
    <lineage>
        <taxon>Eukaryota</taxon>
        <taxon>Metazoa</taxon>
        <taxon>Spiralia</taxon>
        <taxon>Gnathifera</taxon>
        <taxon>Rotifera</taxon>
        <taxon>Eurotatoria</taxon>
        <taxon>Bdelloidea</taxon>
        <taxon>Philodinida</taxon>
        <taxon>Philodinidae</taxon>
        <taxon>Rotaria</taxon>
    </lineage>
</organism>
<accession>A0A815E6N0</accession>
<dbReference type="OrthoDB" id="6610676at2759"/>
<dbReference type="EMBL" id="CAJNOO010002987">
    <property type="protein sequence ID" value="CAF1310850.1"/>
    <property type="molecule type" value="Genomic_DNA"/>
</dbReference>
<comment type="caution">
    <text evidence="1">The sequence shown here is derived from an EMBL/GenBank/DDBJ whole genome shotgun (WGS) entry which is preliminary data.</text>
</comment>
<evidence type="ECO:0000313" key="2">
    <source>
        <dbReference type="EMBL" id="CAF3900168.1"/>
    </source>
</evidence>
<dbReference type="EMBL" id="CAJOAX010004319">
    <property type="protein sequence ID" value="CAF3900168.1"/>
    <property type="molecule type" value="Genomic_DNA"/>
</dbReference>
<reference evidence="1" key="1">
    <citation type="submission" date="2021-02" db="EMBL/GenBank/DDBJ databases">
        <authorList>
            <person name="Nowell W R."/>
        </authorList>
    </citation>
    <scope>NUCLEOTIDE SEQUENCE</scope>
</reference>
<name>A0A815E6N0_9BILA</name>
<dbReference type="Proteomes" id="UP000663882">
    <property type="component" value="Unassembled WGS sequence"/>
</dbReference>
<protein>
    <submittedName>
        <fullName evidence="1">Uncharacterized protein</fullName>
    </submittedName>
</protein>